<sequence length="348" mass="37731">MKRATILATALLVTLTACGDNEANTQNEAVDNATNEQGNEINEPANNEPSDNNETSVSEEEVNEEDATGEFPVTVTDASGEEVTIEEEPESIVSLLPSNTEIGFALGLGDKFVGVTEYCNYPVEASEVESIGAMDVDVERILELAPDLALVAEYHASSNPEMLDQFESVGIDVLVVDGANSFDETYEMISIIGEATGTDDVAEEIISDIQAQVSDIEELSANVEETKTVWVEVGPSPEIYTTGTNTFMHEMLEIIGAENAAGEFEGWVNLSEEEIIALQPDTIVTTYGDYIEDPLQEVTGRNGWQEVPAVMNEDIHDVDSDMVTRFGPRLADGLQLVAEAVYPDVYNQ</sequence>
<dbReference type="AlphaFoldDB" id="A0A859FB71"/>
<proteinExistence type="inferred from homology"/>
<evidence type="ECO:0000256" key="2">
    <source>
        <dbReference type="ARBA" id="ARBA00022729"/>
    </source>
</evidence>
<comment type="similarity">
    <text evidence="1">Belongs to the bacterial solute-binding protein 8 family.</text>
</comment>
<dbReference type="EMBL" id="CP041372">
    <property type="protein sequence ID" value="QKS70058.1"/>
    <property type="molecule type" value="Genomic_DNA"/>
</dbReference>
<evidence type="ECO:0000259" key="5">
    <source>
        <dbReference type="PROSITE" id="PS50983"/>
    </source>
</evidence>
<dbReference type="Proteomes" id="UP000318138">
    <property type="component" value="Chromosome"/>
</dbReference>
<dbReference type="NCBIfam" id="NF038402">
    <property type="entry name" value="TroA_like"/>
    <property type="match status" value="1"/>
</dbReference>
<evidence type="ECO:0000256" key="4">
    <source>
        <dbReference type="SAM" id="SignalP"/>
    </source>
</evidence>
<gene>
    <name evidence="6" type="ORF">FLK61_25120</name>
</gene>
<dbReference type="KEGG" id="psua:FLK61_25120"/>
<dbReference type="RefSeq" id="WP_176008102.1">
    <property type="nucleotide sequence ID" value="NZ_CP041372.2"/>
</dbReference>
<keyword evidence="7" id="KW-1185">Reference proteome</keyword>
<evidence type="ECO:0000256" key="1">
    <source>
        <dbReference type="ARBA" id="ARBA00008814"/>
    </source>
</evidence>
<organism evidence="6 7">
    <name type="scientific">Paenalkalicoccus suaedae</name>
    <dbReference type="NCBI Taxonomy" id="2592382"/>
    <lineage>
        <taxon>Bacteria</taxon>
        <taxon>Bacillati</taxon>
        <taxon>Bacillota</taxon>
        <taxon>Bacilli</taxon>
        <taxon>Bacillales</taxon>
        <taxon>Bacillaceae</taxon>
        <taxon>Paenalkalicoccus</taxon>
    </lineage>
</organism>
<name>A0A859FB71_9BACI</name>
<accession>A0A859FB71</accession>
<dbReference type="InterPro" id="IPR054828">
    <property type="entry name" value="Vit_B12_bind_prot"/>
</dbReference>
<evidence type="ECO:0000256" key="3">
    <source>
        <dbReference type="SAM" id="MobiDB-lite"/>
    </source>
</evidence>
<reference evidence="7" key="1">
    <citation type="submission" date="2019-07" db="EMBL/GenBank/DDBJ databases">
        <title>Bacillus alkalisoli sp. nov. isolated from saline soil.</title>
        <authorList>
            <person name="Sun J.-Q."/>
            <person name="Xu L."/>
        </authorList>
    </citation>
    <scope>NUCLEOTIDE SEQUENCE [LARGE SCALE GENOMIC DNA]</scope>
    <source>
        <strain evidence="7">M4U3P1</strain>
    </source>
</reference>
<evidence type="ECO:0000313" key="7">
    <source>
        <dbReference type="Proteomes" id="UP000318138"/>
    </source>
</evidence>
<feature type="chain" id="PRO_5032838588" evidence="4">
    <location>
        <begin position="20"/>
        <end position="348"/>
    </location>
</feature>
<feature type="domain" description="Fe/B12 periplasmic-binding" evidence="5">
    <location>
        <begin position="91"/>
        <end position="345"/>
    </location>
</feature>
<dbReference type="Gene3D" id="3.40.50.1980">
    <property type="entry name" value="Nitrogenase molybdenum iron protein domain"/>
    <property type="match status" value="2"/>
</dbReference>
<protein>
    <submittedName>
        <fullName evidence="6">ABC transporter substrate-binding protein</fullName>
    </submittedName>
</protein>
<dbReference type="PROSITE" id="PS50983">
    <property type="entry name" value="FE_B12_PBP"/>
    <property type="match status" value="1"/>
</dbReference>
<feature type="region of interest" description="Disordered" evidence="3">
    <location>
        <begin position="33"/>
        <end position="74"/>
    </location>
</feature>
<dbReference type="PANTHER" id="PTHR30535:SF34">
    <property type="entry name" value="MOLYBDATE-BINDING PROTEIN MOLA"/>
    <property type="match status" value="1"/>
</dbReference>
<evidence type="ECO:0000313" key="6">
    <source>
        <dbReference type="EMBL" id="QKS70058.1"/>
    </source>
</evidence>
<feature type="signal peptide" evidence="4">
    <location>
        <begin position="1"/>
        <end position="19"/>
    </location>
</feature>
<feature type="compositionally biased region" description="Polar residues" evidence="3">
    <location>
        <begin position="33"/>
        <end position="49"/>
    </location>
</feature>
<keyword evidence="2 4" id="KW-0732">Signal</keyword>
<dbReference type="PANTHER" id="PTHR30535">
    <property type="entry name" value="VITAMIN B12-BINDING PROTEIN"/>
    <property type="match status" value="1"/>
</dbReference>
<dbReference type="CDD" id="cd01143">
    <property type="entry name" value="YvrC"/>
    <property type="match status" value="1"/>
</dbReference>
<feature type="compositionally biased region" description="Acidic residues" evidence="3">
    <location>
        <begin position="57"/>
        <end position="68"/>
    </location>
</feature>
<dbReference type="SUPFAM" id="SSF53807">
    <property type="entry name" value="Helical backbone' metal receptor"/>
    <property type="match status" value="1"/>
</dbReference>
<dbReference type="InterPro" id="IPR002491">
    <property type="entry name" value="ABC_transptr_periplasmic_BD"/>
</dbReference>
<dbReference type="GO" id="GO:0071281">
    <property type="term" value="P:cellular response to iron ion"/>
    <property type="evidence" value="ECO:0007669"/>
    <property type="project" value="TreeGrafter"/>
</dbReference>
<dbReference type="PROSITE" id="PS51257">
    <property type="entry name" value="PROKAR_LIPOPROTEIN"/>
    <property type="match status" value="1"/>
</dbReference>
<dbReference type="Pfam" id="PF01497">
    <property type="entry name" value="Peripla_BP_2"/>
    <property type="match status" value="1"/>
</dbReference>
<dbReference type="InterPro" id="IPR050902">
    <property type="entry name" value="ABC_Transporter_SBP"/>
</dbReference>